<dbReference type="InterPro" id="IPR023485">
    <property type="entry name" value="Ptyr_pPase"/>
</dbReference>
<dbReference type="SUPFAM" id="SSF52788">
    <property type="entry name" value="Phosphotyrosine protein phosphatases I"/>
    <property type="match status" value="1"/>
</dbReference>
<sequence>MFRVMTVCTGNICRSPMAALMLARALAEEGLGGDVEVRSAGTSGWERGRPVDPRARAVLEADGIDATDHRAREFDPDWFADLDLVLAMDVDHYDALREQAPDPRTADKVRMFREFVDETGETDPQDAGISDPWYGTDADFVDTHRLIAEALPSLVAWIREHRDAGATHR</sequence>
<evidence type="ECO:0000256" key="2">
    <source>
        <dbReference type="ARBA" id="ARBA00013064"/>
    </source>
</evidence>
<comment type="caution">
    <text evidence="6">The sequence shown here is derived from an EMBL/GenBank/DDBJ whole genome shotgun (WGS) entry which is preliminary data.</text>
</comment>
<gene>
    <name evidence="6" type="ORF">GCM10011512_03980</name>
</gene>
<dbReference type="EMBL" id="BMJI01000001">
    <property type="protein sequence ID" value="GGC80424.1"/>
    <property type="molecule type" value="Genomic_DNA"/>
</dbReference>
<proteinExistence type="inferred from homology"/>
<evidence type="ECO:0000256" key="3">
    <source>
        <dbReference type="ARBA" id="ARBA00022801"/>
    </source>
</evidence>
<feature type="domain" description="Phosphotyrosine protein phosphatase I" evidence="5">
    <location>
        <begin position="2"/>
        <end position="157"/>
    </location>
</feature>
<dbReference type="SMART" id="SM00226">
    <property type="entry name" value="LMWPc"/>
    <property type="match status" value="1"/>
</dbReference>
<dbReference type="InterPro" id="IPR017867">
    <property type="entry name" value="Tyr_phospatase_low_mol_wt"/>
</dbReference>
<keyword evidence="4" id="KW-0904">Protein phosphatase</keyword>
<comment type="similarity">
    <text evidence="1">Belongs to the low molecular weight phosphotyrosine protein phosphatase family.</text>
</comment>
<organism evidence="6 7">
    <name type="scientific">Tersicoccus solisilvae</name>
    <dbReference type="NCBI Taxonomy" id="1882339"/>
    <lineage>
        <taxon>Bacteria</taxon>
        <taxon>Bacillati</taxon>
        <taxon>Actinomycetota</taxon>
        <taxon>Actinomycetes</taxon>
        <taxon>Micrococcales</taxon>
        <taxon>Micrococcaceae</taxon>
        <taxon>Tersicoccus</taxon>
    </lineage>
</organism>
<keyword evidence="7" id="KW-1185">Reference proteome</keyword>
<dbReference type="EC" id="3.1.3.48" evidence="2"/>
<protein>
    <recommendedName>
        <fullName evidence="2">protein-tyrosine-phosphatase</fullName>
        <ecNumber evidence="2">3.1.3.48</ecNumber>
    </recommendedName>
</protein>
<evidence type="ECO:0000313" key="6">
    <source>
        <dbReference type="EMBL" id="GGC80424.1"/>
    </source>
</evidence>
<dbReference type="PANTHER" id="PTHR11717:SF7">
    <property type="entry name" value="LOW MOLECULAR WEIGHT PHOSPHOTYROSINE PROTEIN PHOSPHATASE"/>
    <property type="match status" value="1"/>
</dbReference>
<dbReference type="RefSeq" id="WP_188665553.1">
    <property type="nucleotide sequence ID" value="NZ_BMJI01000001.1"/>
</dbReference>
<name>A0ABQ1NM09_9MICC</name>
<evidence type="ECO:0000259" key="5">
    <source>
        <dbReference type="SMART" id="SM00226"/>
    </source>
</evidence>
<dbReference type="CDD" id="cd16343">
    <property type="entry name" value="LMWPTP"/>
    <property type="match status" value="1"/>
</dbReference>
<accession>A0ABQ1NM09</accession>
<dbReference type="PRINTS" id="PR00719">
    <property type="entry name" value="LMWPTPASE"/>
</dbReference>
<dbReference type="Pfam" id="PF01451">
    <property type="entry name" value="LMWPc"/>
    <property type="match status" value="1"/>
</dbReference>
<evidence type="ECO:0000256" key="4">
    <source>
        <dbReference type="ARBA" id="ARBA00022912"/>
    </source>
</evidence>
<evidence type="ECO:0000313" key="7">
    <source>
        <dbReference type="Proteomes" id="UP000597761"/>
    </source>
</evidence>
<dbReference type="PANTHER" id="PTHR11717">
    <property type="entry name" value="LOW MOLECULAR WEIGHT PROTEIN TYROSINE PHOSPHATASE"/>
    <property type="match status" value="1"/>
</dbReference>
<dbReference type="InterPro" id="IPR050438">
    <property type="entry name" value="LMW_PTPase"/>
</dbReference>
<dbReference type="Gene3D" id="3.40.50.2300">
    <property type="match status" value="1"/>
</dbReference>
<reference evidence="7" key="1">
    <citation type="journal article" date="2019" name="Int. J. Syst. Evol. Microbiol.">
        <title>The Global Catalogue of Microorganisms (GCM) 10K type strain sequencing project: providing services to taxonomists for standard genome sequencing and annotation.</title>
        <authorList>
            <consortium name="The Broad Institute Genomics Platform"/>
            <consortium name="The Broad Institute Genome Sequencing Center for Infectious Disease"/>
            <person name="Wu L."/>
            <person name="Ma J."/>
        </authorList>
    </citation>
    <scope>NUCLEOTIDE SEQUENCE [LARGE SCALE GENOMIC DNA]</scope>
    <source>
        <strain evidence="7">CGMCC 1.15480</strain>
    </source>
</reference>
<dbReference type="Proteomes" id="UP000597761">
    <property type="component" value="Unassembled WGS sequence"/>
</dbReference>
<dbReference type="InterPro" id="IPR036196">
    <property type="entry name" value="Ptyr_pPase_sf"/>
</dbReference>
<evidence type="ECO:0000256" key="1">
    <source>
        <dbReference type="ARBA" id="ARBA00011063"/>
    </source>
</evidence>
<keyword evidence="3" id="KW-0378">Hydrolase</keyword>